<accession>A0ABX6F2U5</accession>
<dbReference type="EMBL" id="CP015058">
    <property type="protein sequence ID" value="QGN16763.1"/>
    <property type="molecule type" value="Genomic_DNA"/>
</dbReference>
<gene>
    <name evidence="2" type="ORF">FIM1_3485</name>
</gene>
<dbReference type="InterPro" id="IPR037004">
    <property type="entry name" value="Exonuc_VII_ssu_sf"/>
</dbReference>
<name>A0ABX6F2U5_KLUMA</name>
<evidence type="ECO:0000313" key="3">
    <source>
        <dbReference type="Proteomes" id="UP000422736"/>
    </source>
</evidence>
<organism evidence="2 3">
    <name type="scientific">Kluyveromyces marxianus</name>
    <name type="common">Yeast</name>
    <name type="synonym">Candida kefyr</name>
    <dbReference type="NCBI Taxonomy" id="4911"/>
    <lineage>
        <taxon>Eukaryota</taxon>
        <taxon>Fungi</taxon>
        <taxon>Dikarya</taxon>
        <taxon>Ascomycota</taxon>
        <taxon>Saccharomycotina</taxon>
        <taxon>Saccharomycetes</taxon>
        <taxon>Saccharomycetales</taxon>
        <taxon>Saccharomycetaceae</taxon>
        <taxon>Kluyveromyces</taxon>
    </lineage>
</organism>
<dbReference type="SUPFAM" id="SSF116842">
    <property type="entry name" value="XseB-like"/>
    <property type="match status" value="1"/>
</dbReference>
<reference evidence="2 3" key="1">
    <citation type="submission" date="2016-03" db="EMBL/GenBank/DDBJ databases">
        <title>How can Kluyveromyces marxianus grow so fast - potential evolutionary course in Saccharomyces Complex revealed by comparative genomics.</title>
        <authorList>
            <person name="Mo W."/>
            <person name="Lu W."/>
            <person name="Yang X."/>
            <person name="Qi J."/>
            <person name="Lv H."/>
        </authorList>
    </citation>
    <scope>NUCLEOTIDE SEQUENCE [LARGE SCALE GENOMIC DNA]</scope>
    <source>
        <strain evidence="2 3">FIM1</strain>
    </source>
</reference>
<protein>
    <submittedName>
        <fullName evidence="2">Uncharacterized protein</fullName>
    </submittedName>
</protein>
<sequence>MTSEEPGLTEFTPATLADTLKKIQQGEKTADEMERILNQMESRIETLMKDLADLESNTKNNTDGLDEK</sequence>
<keyword evidence="3" id="KW-1185">Reference proteome</keyword>
<keyword evidence="1" id="KW-0175">Coiled coil</keyword>
<feature type="coiled-coil region" evidence="1">
    <location>
        <begin position="23"/>
        <end position="57"/>
    </location>
</feature>
<evidence type="ECO:0000256" key="1">
    <source>
        <dbReference type="SAM" id="Coils"/>
    </source>
</evidence>
<dbReference type="Proteomes" id="UP000422736">
    <property type="component" value="Chromosome 5"/>
</dbReference>
<evidence type="ECO:0000313" key="2">
    <source>
        <dbReference type="EMBL" id="QGN16763.1"/>
    </source>
</evidence>
<proteinExistence type="predicted"/>